<protein>
    <submittedName>
        <fullName evidence="2">Amidase</fullName>
    </submittedName>
</protein>
<evidence type="ECO:0000313" key="3">
    <source>
        <dbReference type="Proteomes" id="UP000462362"/>
    </source>
</evidence>
<dbReference type="InterPro" id="IPR023631">
    <property type="entry name" value="Amidase_dom"/>
</dbReference>
<dbReference type="Pfam" id="PF01425">
    <property type="entry name" value="Amidase"/>
    <property type="match status" value="1"/>
</dbReference>
<gene>
    <name evidence="2" type="ORF">GMD42_09265</name>
</gene>
<accession>A0A6I3S2M0</accession>
<dbReference type="PANTHER" id="PTHR42678">
    <property type="entry name" value="AMIDASE"/>
    <property type="match status" value="1"/>
</dbReference>
<dbReference type="Proteomes" id="UP000462362">
    <property type="component" value="Unassembled WGS sequence"/>
</dbReference>
<name>A0A6I3S2M0_9BURK</name>
<feature type="domain" description="Amidase" evidence="1">
    <location>
        <begin position="45"/>
        <end position="360"/>
    </location>
</feature>
<dbReference type="InterPro" id="IPR036928">
    <property type="entry name" value="AS_sf"/>
</dbReference>
<proteinExistence type="predicted"/>
<dbReference type="SUPFAM" id="SSF75304">
    <property type="entry name" value="Amidase signature (AS) enzymes"/>
    <property type="match status" value="1"/>
</dbReference>
<dbReference type="PANTHER" id="PTHR42678:SF34">
    <property type="entry name" value="OS04G0183300 PROTEIN"/>
    <property type="match status" value="1"/>
</dbReference>
<organism evidence="2 3">
    <name type="scientific">Parasutterella excrementihominis</name>
    <dbReference type="NCBI Taxonomy" id="487175"/>
    <lineage>
        <taxon>Bacteria</taxon>
        <taxon>Pseudomonadati</taxon>
        <taxon>Pseudomonadota</taxon>
        <taxon>Betaproteobacteria</taxon>
        <taxon>Burkholderiales</taxon>
        <taxon>Sutterellaceae</taxon>
        <taxon>Parasutterella</taxon>
    </lineage>
</organism>
<dbReference type="EMBL" id="WNCL01000030">
    <property type="protein sequence ID" value="MTU43803.1"/>
    <property type="molecule type" value="Genomic_DNA"/>
</dbReference>
<dbReference type="AlphaFoldDB" id="A0A6I3S2M0"/>
<evidence type="ECO:0000259" key="1">
    <source>
        <dbReference type="Pfam" id="PF01425"/>
    </source>
</evidence>
<evidence type="ECO:0000313" key="2">
    <source>
        <dbReference type="EMBL" id="MTU43803.1"/>
    </source>
</evidence>
<dbReference type="Gene3D" id="3.90.1300.10">
    <property type="entry name" value="Amidase signature (AS) domain"/>
    <property type="match status" value="1"/>
</dbReference>
<dbReference type="RefSeq" id="WP_155165908.1">
    <property type="nucleotide sequence ID" value="NZ_CANTID010000012.1"/>
</dbReference>
<comment type="caution">
    <text evidence="2">The sequence shown here is derived from an EMBL/GenBank/DDBJ whole genome shotgun (WGS) entry which is preliminary data.</text>
</comment>
<reference evidence="2 3" key="1">
    <citation type="journal article" date="2019" name="Nat. Med.">
        <title>A library of human gut bacterial isolates paired with longitudinal multiomics data enables mechanistic microbiome research.</title>
        <authorList>
            <person name="Poyet M."/>
            <person name="Groussin M."/>
            <person name="Gibbons S.M."/>
            <person name="Avila-Pacheco J."/>
            <person name="Jiang X."/>
            <person name="Kearney S.M."/>
            <person name="Perrotta A.R."/>
            <person name="Berdy B."/>
            <person name="Zhao S."/>
            <person name="Lieberman T.D."/>
            <person name="Swanson P.K."/>
            <person name="Smith M."/>
            <person name="Roesemann S."/>
            <person name="Alexander J.E."/>
            <person name="Rich S.A."/>
            <person name="Livny J."/>
            <person name="Vlamakis H."/>
            <person name="Clish C."/>
            <person name="Bullock K."/>
            <person name="Deik A."/>
            <person name="Scott J."/>
            <person name="Pierce K.A."/>
            <person name="Xavier R.J."/>
            <person name="Alm E.J."/>
        </authorList>
    </citation>
    <scope>NUCLEOTIDE SEQUENCE [LARGE SCALE GENOMIC DNA]</scope>
    <source>
        <strain evidence="2 3">BIOML-A2</strain>
    </source>
</reference>
<sequence>MADLSFPLDKPLSPLEMKRRLLRLNGKLHAVRKWKDPQADKAIHLLVKDNIGVTGFPTSAGSHALKDLELPDAFCIQRLRRNPKIEIFGKTHLTELAGFVTSNVLPYGYSELGGFGQNPHGNFPCGGSSAGSAIAVAAGFCDAALGTETRGSLMIPGFRNGVYSFKPTRGLVSRTGIIPLSSSFDAPGVLTRNPALLKEVFLSMIGVDPADDQSFELRSKESKPSRKRIILCVNRSLGEMELLQTKLRSFLAQLKLNGFEIIFIDLPEVSFDYKTISSTDIRADITKFLHRYGSDNEPRSFEGLVECYRERPHAHLYGMERLEDALAMPQIEKSELKKLVQENVAKARNLIDDILAHYDADFVGFLNFVDWFSIGGGPSCTLPVSFETKPPISIMLGARVGNDLAILHLVKELSEIAKAAQHVEKLGNKAE</sequence>